<keyword evidence="4" id="KW-0689">Ribosomal protein</keyword>
<dbReference type="EMBL" id="JACHMY010000001">
    <property type="protein sequence ID" value="MBB5840113.1"/>
    <property type="molecule type" value="Genomic_DNA"/>
</dbReference>
<dbReference type="Gene3D" id="3.40.630.30">
    <property type="match status" value="1"/>
</dbReference>
<dbReference type="AlphaFoldDB" id="A0A7W9JDH0"/>
<proteinExistence type="predicted"/>
<evidence type="ECO:0000256" key="1">
    <source>
        <dbReference type="ARBA" id="ARBA00022679"/>
    </source>
</evidence>
<gene>
    <name evidence="4" type="ORF">HDA39_006847</name>
</gene>
<dbReference type="PANTHER" id="PTHR43877">
    <property type="entry name" value="AMINOALKYLPHOSPHONATE N-ACETYLTRANSFERASE-RELATED-RELATED"/>
    <property type="match status" value="1"/>
</dbReference>
<dbReference type="InterPro" id="IPR000182">
    <property type="entry name" value="GNAT_dom"/>
</dbReference>
<evidence type="ECO:0000259" key="3">
    <source>
        <dbReference type="PROSITE" id="PS51186"/>
    </source>
</evidence>
<keyword evidence="4" id="KW-0687">Ribonucleoprotein</keyword>
<name>A0A7W9JDH0_9ACTN</name>
<keyword evidence="1" id="KW-0808">Transferase</keyword>
<comment type="caution">
    <text evidence="4">The sequence shown here is derived from an EMBL/GenBank/DDBJ whole genome shotgun (WGS) entry which is preliminary data.</text>
</comment>
<dbReference type="InterPro" id="IPR050832">
    <property type="entry name" value="Bact_Acetyltransf"/>
</dbReference>
<keyword evidence="2" id="KW-0012">Acyltransferase</keyword>
<reference evidence="4 5" key="1">
    <citation type="submission" date="2020-08" db="EMBL/GenBank/DDBJ databases">
        <title>Sequencing the genomes of 1000 actinobacteria strains.</title>
        <authorList>
            <person name="Klenk H.-P."/>
        </authorList>
    </citation>
    <scope>NUCLEOTIDE SEQUENCE [LARGE SCALE GENOMIC DNA]</scope>
    <source>
        <strain evidence="4 5">DSM 28967</strain>
    </source>
</reference>
<dbReference type="Proteomes" id="UP000549971">
    <property type="component" value="Unassembled WGS sequence"/>
</dbReference>
<evidence type="ECO:0000313" key="5">
    <source>
        <dbReference type="Proteomes" id="UP000549971"/>
    </source>
</evidence>
<evidence type="ECO:0000256" key="2">
    <source>
        <dbReference type="ARBA" id="ARBA00023315"/>
    </source>
</evidence>
<dbReference type="Pfam" id="PF00583">
    <property type="entry name" value="Acetyltransf_1"/>
    <property type="match status" value="1"/>
</dbReference>
<dbReference type="RefSeq" id="WP_184802244.1">
    <property type="nucleotide sequence ID" value="NZ_JACHMY010000001.1"/>
</dbReference>
<sequence length="152" mass="16488">MIRPIDPADPGLAPRLLEVQHRAYAVEAALIGFDGIPPLQEDLAGLMTSTEHWLGCFTDDVLVAAVAYEFPDPETVDITRLVVDPAYARQGHASALLDALDDLEPRGLSLVSTGTANAPAIKLYLGRGYHESELVEVGPGISITRFRRERVL</sequence>
<protein>
    <submittedName>
        <fullName evidence="4">Ribosomal protein S18 acetylase RimI-like enzyme</fullName>
    </submittedName>
</protein>
<dbReference type="GO" id="GO:0005840">
    <property type="term" value="C:ribosome"/>
    <property type="evidence" value="ECO:0007669"/>
    <property type="project" value="UniProtKB-KW"/>
</dbReference>
<evidence type="ECO:0000313" key="4">
    <source>
        <dbReference type="EMBL" id="MBB5840113.1"/>
    </source>
</evidence>
<dbReference type="PANTHER" id="PTHR43877:SF2">
    <property type="entry name" value="AMINOALKYLPHOSPHONATE N-ACETYLTRANSFERASE-RELATED"/>
    <property type="match status" value="1"/>
</dbReference>
<accession>A0A7W9JDH0</accession>
<feature type="domain" description="N-acetyltransferase" evidence="3">
    <location>
        <begin position="1"/>
        <end position="148"/>
    </location>
</feature>
<keyword evidence="5" id="KW-1185">Reference proteome</keyword>
<dbReference type="CDD" id="cd04301">
    <property type="entry name" value="NAT_SF"/>
    <property type="match status" value="1"/>
</dbReference>
<dbReference type="InterPro" id="IPR016181">
    <property type="entry name" value="Acyl_CoA_acyltransferase"/>
</dbReference>
<dbReference type="GO" id="GO:0016747">
    <property type="term" value="F:acyltransferase activity, transferring groups other than amino-acyl groups"/>
    <property type="evidence" value="ECO:0007669"/>
    <property type="project" value="InterPro"/>
</dbReference>
<dbReference type="PROSITE" id="PS51186">
    <property type="entry name" value="GNAT"/>
    <property type="match status" value="1"/>
</dbReference>
<organism evidence="4 5">
    <name type="scientific">Kribbella italica</name>
    <dbReference type="NCBI Taxonomy" id="1540520"/>
    <lineage>
        <taxon>Bacteria</taxon>
        <taxon>Bacillati</taxon>
        <taxon>Actinomycetota</taxon>
        <taxon>Actinomycetes</taxon>
        <taxon>Propionibacteriales</taxon>
        <taxon>Kribbellaceae</taxon>
        <taxon>Kribbella</taxon>
    </lineage>
</organism>
<dbReference type="SUPFAM" id="SSF55729">
    <property type="entry name" value="Acyl-CoA N-acyltransferases (Nat)"/>
    <property type="match status" value="1"/>
</dbReference>